<dbReference type="RefSeq" id="WP_095654818.1">
    <property type="nucleotide sequence ID" value="NZ_NPOA01000004.1"/>
</dbReference>
<feature type="region of interest" description="Disordered" evidence="1">
    <location>
        <begin position="100"/>
        <end position="126"/>
    </location>
</feature>
<dbReference type="EMBL" id="NPOA01000004">
    <property type="protein sequence ID" value="PAV30216.1"/>
    <property type="molecule type" value="Genomic_DNA"/>
</dbReference>
<proteinExistence type="predicted"/>
<protein>
    <submittedName>
        <fullName evidence="2">Uncharacterized protein</fullName>
    </submittedName>
</protein>
<dbReference type="Proteomes" id="UP000218887">
    <property type="component" value="Unassembled WGS sequence"/>
</dbReference>
<evidence type="ECO:0000256" key="1">
    <source>
        <dbReference type="SAM" id="MobiDB-lite"/>
    </source>
</evidence>
<evidence type="ECO:0000313" key="2">
    <source>
        <dbReference type="EMBL" id="PAV30216.1"/>
    </source>
</evidence>
<sequence length="226" mass="26787">MTVATINIEEILGHMVKAEISVNGMLGTTRINEEGRIVYSLHNQSLFFLPKGKRNKGYAIRGEENIHSVEIIKKDNKKHNEYINDYLNREQLERDHIERRREHNKQQEQARKEQFDRERQREKAAKEKEIKEAKALGGYEELENEVIELYEQDGEFYNESFVKTFTVPLLNKLINKSIPNINEYNKHYFDKKRNPKLCKLIEAKLNIKLVNTQKGNVIKLNEYLNQ</sequence>
<evidence type="ECO:0000313" key="3">
    <source>
        <dbReference type="Proteomes" id="UP000218887"/>
    </source>
</evidence>
<comment type="caution">
    <text evidence="2">The sequence shown here is derived from an EMBL/GenBank/DDBJ whole genome shotgun (WGS) entry which is preliminary data.</text>
</comment>
<reference evidence="2 3" key="1">
    <citation type="submission" date="2017-08" db="EMBL/GenBank/DDBJ databases">
        <title>Virgibacillus indicus sp. nov. and Virgibacillus profoundi sp. nov, two moderately halophilic bacteria isolated from marine sediment by using the Microfluidic Streak Plate.</title>
        <authorList>
            <person name="Xu B."/>
            <person name="Hu B."/>
            <person name="Wang J."/>
            <person name="Zhu Y."/>
            <person name="Huang L."/>
            <person name="Du W."/>
            <person name="Huang Y."/>
        </authorList>
    </citation>
    <scope>NUCLEOTIDE SEQUENCE [LARGE SCALE GENOMIC DNA]</scope>
    <source>
        <strain evidence="2 3">IO3-P3-H5</strain>
    </source>
</reference>
<keyword evidence="3" id="KW-1185">Reference proteome</keyword>
<organism evidence="2 3">
    <name type="scientific">Virgibacillus profundi</name>
    <dbReference type="NCBI Taxonomy" id="2024555"/>
    <lineage>
        <taxon>Bacteria</taxon>
        <taxon>Bacillati</taxon>
        <taxon>Bacillota</taxon>
        <taxon>Bacilli</taxon>
        <taxon>Bacillales</taxon>
        <taxon>Bacillaceae</taxon>
        <taxon>Virgibacillus</taxon>
    </lineage>
</organism>
<name>A0A2A2IFX3_9BACI</name>
<accession>A0A2A2IFX3</accession>
<gene>
    <name evidence="2" type="ORF">CIL05_07045</name>
</gene>
<dbReference type="AlphaFoldDB" id="A0A2A2IFX3"/>